<keyword evidence="2" id="KW-0560">Oxidoreductase</keyword>
<organism evidence="4 5">
    <name type="scientific">Syntrophotalea acetylenivorans</name>
    <dbReference type="NCBI Taxonomy" id="1842532"/>
    <lineage>
        <taxon>Bacteria</taxon>
        <taxon>Pseudomonadati</taxon>
        <taxon>Thermodesulfobacteriota</taxon>
        <taxon>Desulfuromonadia</taxon>
        <taxon>Desulfuromonadales</taxon>
        <taxon>Syntrophotaleaceae</taxon>
        <taxon>Syntrophotalea</taxon>
    </lineage>
</organism>
<comment type="similarity">
    <text evidence="1">Belongs to the nitroreductase family.</text>
</comment>
<dbReference type="PANTHER" id="PTHR43673:SF10">
    <property type="entry name" value="NADH DEHYDROGENASE_NAD(P)H NITROREDUCTASE XCC3605-RELATED"/>
    <property type="match status" value="1"/>
</dbReference>
<feature type="domain" description="Nitroreductase" evidence="3">
    <location>
        <begin position="7"/>
        <end position="157"/>
    </location>
</feature>
<evidence type="ECO:0000256" key="2">
    <source>
        <dbReference type="ARBA" id="ARBA00023002"/>
    </source>
</evidence>
<evidence type="ECO:0000313" key="4">
    <source>
        <dbReference type="EMBL" id="APG28739.1"/>
    </source>
</evidence>
<dbReference type="Pfam" id="PF00881">
    <property type="entry name" value="Nitroreductase"/>
    <property type="match status" value="1"/>
</dbReference>
<evidence type="ECO:0000313" key="5">
    <source>
        <dbReference type="Proteomes" id="UP000182517"/>
    </source>
</evidence>
<reference evidence="4 5" key="1">
    <citation type="journal article" date="2017" name="Genome Announc.">
        <title>Complete Genome Sequences of Two Acetylene-Fermenting Pelobacter acetylenicus Strains.</title>
        <authorList>
            <person name="Sutton J.M."/>
            <person name="Baesman S.M."/>
            <person name="Fierst J.L."/>
            <person name="Poret-Peterson A.T."/>
            <person name="Oremland R.S."/>
            <person name="Dunlap D.S."/>
            <person name="Akob D.M."/>
        </authorList>
    </citation>
    <scope>NUCLEOTIDE SEQUENCE [LARGE SCALE GENOMIC DNA]</scope>
    <source>
        <strain evidence="4 5">SFB93</strain>
    </source>
</reference>
<dbReference type="KEGG" id="pef:A7E78_13390"/>
<gene>
    <name evidence="4" type="ORF">A7E78_13390</name>
</gene>
<dbReference type="EMBL" id="CP015519">
    <property type="protein sequence ID" value="APG28739.1"/>
    <property type="molecule type" value="Genomic_DNA"/>
</dbReference>
<dbReference type="InterPro" id="IPR000415">
    <property type="entry name" value="Nitroreductase-like"/>
</dbReference>
<dbReference type="SUPFAM" id="SSF55469">
    <property type="entry name" value="FMN-dependent nitroreductase-like"/>
    <property type="match status" value="1"/>
</dbReference>
<evidence type="ECO:0000259" key="3">
    <source>
        <dbReference type="Pfam" id="PF00881"/>
    </source>
</evidence>
<dbReference type="STRING" id="1842532.A7E78_13390"/>
<dbReference type="Proteomes" id="UP000182517">
    <property type="component" value="Chromosome"/>
</dbReference>
<dbReference type="AlphaFoldDB" id="A0A1L3GS41"/>
<evidence type="ECO:0000256" key="1">
    <source>
        <dbReference type="ARBA" id="ARBA00007118"/>
    </source>
</evidence>
<dbReference type="PANTHER" id="PTHR43673">
    <property type="entry name" value="NAD(P)H NITROREDUCTASE YDGI-RELATED"/>
    <property type="match status" value="1"/>
</dbReference>
<keyword evidence="5" id="KW-1185">Reference proteome</keyword>
<dbReference type="RefSeq" id="WP_072284763.1">
    <property type="nucleotide sequence ID" value="NZ_CP015519.1"/>
</dbReference>
<accession>A0A1L3GS41</accession>
<dbReference type="InterPro" id="IPR029479">
    <property type="entry name" value="Nitroreductase"/>
</dbReference>
<dbReference type="Gene3D" id="3.40.109.10">
    <property type="entry name" value="NADH Oxidase"/>
    <property type="match status" value="1"/>
</dbReference>
<sequence length="185" mass="20610">MDFTQLISRRQSVRRYSDRPVESEKQDRLIEAVRLAPSACNAQPWSLLLVDEPTLRTEVAKASFGKVLSFNQFAVQAPLIAVLVIEPPPMTVRLGTLIKRRQLPLIDIGIAAAQLCLQAAELGLGSCMLGWFDEGKIKRLLNIPLRRRIGLLVTIGYAAPNYPLRNKQRKPATAMSSRNGYCIKA</sequence>
<protein>
    <submittedName>
        <fullName evidence="4">NAD(P)H nitroreductase</fullName>
    </submittedName>
</protein>
<proteinExistence type="inferred from homology"/>
<dbReference type="GO" id="GO:0016491">
    <property type="term" value="F:oxidoreductase activity"/>
    <property type="evidence" value="ECO:0007669"/>
    <property type="project" value="UniProtKB-KW"/>
</dbReference>
<dbReference type="OrthoDB" id="9804207at2"/>
<name>A0A1L3GS41_9BACT</name>